<keyword evidence="2 5" id="KW-0489">Methyltransferase</keyword>
<keyword evidence="3 5" id="KW-0808">Transferase</keyword>
<feature type="domain" description="RNA 2-O ribose methyltransferase substrate binding" evidence="4">
    <location>
        <begin position="2"/>
        <end position="76"/>
    </location>
</feature>
<dbReference type="SUPFAM" id="SSF55315">
    <property type="entry name" value="L30e-like"/>
    <property type="match status" value="1"/>
</dbReference>
<dbReference type="InterPro" id="IPR004441">
    <property type="entry name" value="rRNA_MeTrfase_TrmH"/>
</dbReference>
<dbReference type="Pfam" id="PF08032">
    <property type="entry name" value="SpoU_sub_bind"/>
    <property type="match status" value="1"/>
</dbReference>
<protein>
    <submittedName>
        <fullName evidence="5">23S rRNA (Guanosine2251-2'-O)-methyltransferase</fullName>
    </submittedName>
</protein>
<organism evidence="5 6">
    <name type="scientific">Thermosipho atlanticus DSM 15807</name>
    <dbReference type="NCBI Taxonomy" id="1123380"/>
    <lineage>
        <taxon>Bacteria</taxon>
        <taxon>Thermotogati</taxon>
        <taxon>Thermotogota</taxon>
        <taxon>Thermotogae</taxon>
        <taxon>Thermotogales</taxon>
        <taxon>Fervidobacteriaceae</taxon>
        <taxon>Thermosipho</taxon>
    </lineage>
</organism>
<dbReference type="RefSeq" id="WP_073071368.1">
    <property type="nucleotide sequence ID" value="NZ_FQXN01000001.1"/>
</dbReference>
<dbReference type="GO" id="GO:0032259">
    <property type="term" value="P:methylation"/>
    <property type="evidence" value="ECO:0007669"/>
    <property type="project" value="UniProtKB-KW"/>
</dbReference>
<dbReference type="GO" id="GO:0006396">
    <property type="term" value="P:RNA processing"/>
    <property type="evidence" value="ECO:0007669"/>
    <property type="project" value="InterPro"/>
</dbReference>
<proteinExistence type="inferred from homology"/>
<dbReference type="EMBL" id="FQXN01000001">
    <property type="protein sequence ID" value="SHH20641.1"/>
    <property type="molecule type" value="Genomic_DNA"/>
</dbReference>
<dbReference type="InterPro" id="IPR029064">
    <property type="entry name" value="Ribosomal_eL30-like_sf"/>
</dbReference>
<dbReference type="InterPro" id="IPR013123">
    <property type="entry name" value="SpoU_subst-bd"/>
</dbReference>
<dbReference type="InterPro" id="IPR029026">
    <property type="entry name" value="tRNA_m1G_MTases_N"/>
</dbReference>
<reference evidence="6" key="1">
    <citation type="submission" date="2016-11" db="EMBL/GenBank/DDBJ databases">
        <authorList>
            <person name="Varghese N."/>
            <person name="Submissions S."/>
        </authorList>
    </citation>
    <scope>NUCLEOTIDE SEQUENCE [LARGE SCALE GENOMIC DNA]</scope>
    <source>
        <strain evidence="6">DSM 15807</strain>
    </source>
</reference>
<evidence type="ECO:0000313" key="5">
    <source>
        <dbReference type="EMBL" id="SHH20641.1"/>
    </source>
</evidence>
<dbReference type="PANTHER" id="PTHR46429">
    <property type="entry name" value="23S RRNA (GUANOSINE-2'-O-)-METHYLTRANSFERASE RLMB"/>
    <property type="match status" value="1"/>
</dbReference>
<evidence type="ECO:0000256" key="2">
    <source>
        <dbReference type="ARBA" id="ARBA00022603"/>
    </source>
</evidence>
<evidence type="ECO:0000256" key="1">
    <source>
        <dbReference type="ARBA" id="ARBA00007228"/>
    </source>
</evidence>
<dbReference type="GO" id="GO:0005829">
    <property type="term" value="C:cytosol"/>
    <property type="evidence" value="ECO:0007669"/>
    <property type="project" value="TreeGrafter"/>
</dbReference>
<dbReference type="STRING" id="1123380.SAMN02745199_0304"/>
<evidence type="ECO:0000259" key="4">
    <source>
        <dbReference type="SMART" id="SM00967"/>
    </source>
</evidence>
<dbReference type="Pfam" id="PF00588">
    <property type="entry name" value="SpoU_methylase"/>
    <property type="match status" value="1"/>
</dbReference>
<dbReference type="CDD" id="cd18103">
    <property type="entry name" value="SpoU-like_RlmB"/>
    <property type="match status" value="1"/>
</dbReference>
<keyword evidence="6" id="KW-1185">Reference proteome</keyword>
<dbReference type="FunFam" id="3.40.1280.10:FF:000008">
    <property type="entry name" value="Group 3 RNA methyltransferase TrmH"/>
    <property type="match status" value="1"/>
</dbReference>
<dbReference type="PANTHER" id="PTHR46429:SF1">
    <property type="entry name" value="23S RRNA (GUANOSINE-2'-O-)-METHYLTRANSFERASE RLMB"/>
    <property type="match status" value="1"/>
</dbReference>
<dbReference type="Proteomes" id="UP000242592">
    <property type="component" value="Unassembled WGS sequence"/>
</dbReference>
<evidence type="ECO:0000256" key="3">
    <source>
        <dbReference type="ARBA" id="ARBA00022679"/>
    </source>
</evidence>
<accession>A0A1M5R376</accession>
<sequence length="238" mass="26887">MKVYGRNVLKEILNTNTPVKMIYFSNSGDKELKKLIEIAKIKKLPHTIANKKILTKLCNYEKHQGVVIDIGEFKYKDEYYIENLNNPFIVILDQLQDPHNFGAIIRTAVAAGADAIVIPKNNSVQVTPAVIKVSVGTIFRINVIQVVNLARFIEQIKKYGIWIYGADMHGKKYYEIDLKKPIAVVLGNEGAGIRRLIKEKCDDFISIPMKNHVESLNVSVSAGIILFEVMRQNESIDS</sequence>
<dbReference type="InterPro" id="IPR001537">
    <property type="entry name" value="SpoU_MeTrfase"/>
</dbReference>
<dbReference type="InterPro" id="IPR029028">
    <property type="entry name" value="Alpha/beta_knot_MTases"/>
</dbReference>
<dbReference type="Gene3D" id="3.30.1330.30">
    <property type="match status" value="1"/>
</dbReference>
<evidence type="ECO:0000313" key="6">
    <source>
        <dbReference type="Proteomes" id="UP000242592"/>
    </source>
</evidence>
<dbReference type="OrthoDB" id="9794400at2"/>
<dbReference type="AlphaFoldDB" id="A0A1M5R376"/>
<dbReference type="GO" id="GO:0008173">
    <property type="term" value="F:RNA methyltransferase activity"/>
    <property type="evidence" value="ECO:0007669"/>
    <property type="project" value="InterPro"/>
</dbReference>
<gene>
    <name evidence="5" type="ORF">SAMN02745199_0304</name>
</gene>
<dbReference type="GO" id="GO:0003723">
    <property type="term" value="F:RNA binding"/>
    <property type="evidence" value="ECO:0007669"/>
    <property type="project" value="InterPro"/>
</dbReference>
<dbReference type="Gene3D" id="3.40.1280.10">
    <property type="match status" value="1"/>
</dbReference>
<dbReference type="SUPFAM" id="SSF75217">
    <property type="entry name" value="alpha/beta knot"/>
    <property type="match status" value="1"/>
</dbReference>
<dbReference type="SMART" id="SM00967">
    <property type="entry name" value="SpoU_sub_bind"/>
    <property type="match status" value="1"/>
</dbReference>
<dbReference type="NCBIfam" id="TIGR00186">
    <property type="entry name" value="rRNA_methyl_3"/>
    <property type="match status" value="1"/>
</dbReference>
<name>A0A1M5R376_9BACT</name>
<comment type="similarity">
    <text evidence="1">Belongs to the class IV-like SAM-binding methyltransferase superfamily. RNA methyltransferase TrmH family.</text>
</comment>